<evidence type="ECO:0000313" key="3">
    <source>
        <dbReference type="Proteomes" id="UP000644693"/>
    </source>
</evidence>
<reference evidence="2" key="1">
    <citation type="journal article" date="2014" name="Int. J. Syst. Evol. Microbiol.">
        <title>Complete genome sequence of Corynebacterium casei LMG S-19264T (=DSM 44701T), isolated from a smear-ripened cheese.</title>
        <authorList>
            <consortium name="US DOE Joint Genome Institute (JGI-PGF)"/>
            <person name="Walter F."/>
            <person name="Albersmeier A."/>
            <person name="Kalinowski J."/>
            <person name="Ruckert C."/>
        </authorList>
    </citation>
    <scope>NUCLEOTIDE SEQUENCE</scope>
    <source>
        <strain evidence="2">KCTC 23430</strain>
    </source>
</reference>
<keyword evidence="1" id="KW-0472">Membrane</keyword>
<keyword evidence="3" id="KW-1185">Reference proteome</keyword>
<feature type="transmembrane region" description="Helical" evidence="1">
    <location>
        <begin position="67"/>
        <end position="86"/>
    </location>
</feature>
<feature type="transmembrane region" description="Helical" evidence="1">
    <location>
        <begin position="34"/>
        <end position="55"/>
    </location>
</feature>
<sequence length="92" mass="9739">MVLEYGLVIAAILGLHFVAGYCHRREYPVSKGFIIGSCYAVSCVFLFLLVGIVATGVEATTDRMTKIGPILGLSAYIFVSGAYAAWPSSGST</sequence>
<comment type="caution">
    <text evidence="2">The sequence shown here is derived from an EMBL/GenBank/DDBJ whole genome shotgun (WGS) entry which is preliminary data.</text>
</comment>
<evidence type="ECO:0000256" key="1">
    <source>
        <dbReference type="SAM" id="Phobius"/>
    </source>
</evidence>
<dbReference type="Proteomes" id="UP000644693">
    <property type="component" value="Unassembled WGS sequence"/>
</dbReference>
<organism evidence="2 3">
    <name type="scientific">Parahalioglobus pacificus</name>
    <dbReference type="NCBI Taxonomy" id="930806"/>
    <lineage>
        <taxon>Bacteria</taxon>
        <taxon>Pseudomonadati</taxon>
        <taxon>Pseudomonadota</taxon>
        <taxon>Gammaproteobacteria</taxon>
        <taxon>Cellvibrionales</taxon>
        <taxon>Halieaceae</taxon>
        <taxon>Parahalioglobus</taxon>
    </lineage>
</organism>
<evidence type="ECO:0000313" key="2">
    <source>
        <dbReference type="EMBL" id="GHD29596.1"/>
    </source>
</evidence>
<dbReference type="EMBL" id="BMYM01000001">
    <property type="protein sequence ID" value="GHD29596.1"/>
    <property type="molecule type" value="Genomic_DNA"/>
</dbReference>
<keyword evidence="1" id="KW-1133">Transmembrane helix</keyword>
<accession>A0A918XF32</accession>
<name>A0A918XF32_9GAMM</name>
<keyword evidence="1" id="KW-0812">Transmembrane</keyword>
<dbReference type="AlphaFoldDB" id="A0A918XF32"/>
<protein>
    <submittedName>
        <fullName evidence="2">Uncharacterized protein</fullName>
    </submittedName>
</protein>
<reference evidence="2" key="2">
    <citation type="submission" date="2020-09" db="EMBL/GenBank/DDBJ databases">
        <authorList>
            <person name="Sun Q."/>
            <person name="Kim S."/>
        </authorList>
    </citation>
    <scope>NUCLEOTIDE SEQUENCE</scope>
    <source>
        <strain evidence="2">KCTC 23430</strain>
    </source>
</reference>
<gene>
    <name evidence="2" type="ORF">GCM10007053_10400</name>
</gene>
<proteinExistence type="predicted"/>